<dbReference type="InterPro" id="IPR049453">
    <property type="entry name" value="Memb_transporter_dom"/>
</dbReference>
<accession>A0A1C6UKA2</accession>
<evidence type="ECO:0000256" key="4">
    <source>
        <dbReference type="ARBA" id="ARBA00023136"/>
    </source>
</evidence>
<dbReference type="Pfam" id="PF13515">
    <property type="entry name" value="FUSC_2"/>
    <property type="match status" value="1"/>
</dbReference>
<evidence type="ECO:0000256" key="1">
    <source>
        <dbReference type="ARBA" id="ARBA00004141"/>
    </source>
</evidence>
<evidence type="ECO:0000256" key="2">
    <source>
        <dbReference type="ARBA" id="ARBA00022692"/>
    </source>
</evidence>
<dbReference type="STRING" id="227316.GA0070604_3007"/>
<reference evidence="8" key="1">
    <citation type="submission" date="2016-06" db="EMBL/GenBank/DDBJ databases">
        <authorList>
            <person name="Varghese N."/>
            <person name="Submissions Spin"/>
        </authorList>
    </citation>
    <scope>NUCLEOTIDE SEQUENCE [LARGE SCALE GENOMIC DNA]</scope>
    <source>
        <strain evidence="8">DSM 44814</strain>
    </source>
</reference>
<dbReference type="GO" id="GO:0016020">
    <property type="term" value="C:membrane"/>
    <property type="evidence" value="ECO:0007669"/>
    <property type="project" value="UniProtKB-SubCell"/>
</dbReference>
<dbReference type="EMBL" id="FMHY01000002">
    <property type="protein sequence ID" value="SCL54490.1"/>
    <property type="molecule type" value="Genomic_DNA"/>
</dbReference>
<protein>
    <submittedName>
        <fullName evidence="7">Fusaric acid resistance protein-like</fullName>
    </submittedName>
</protein>
<comment type="subcellular location">
    <subcellularLocation>
        <location evidence="1">Membrane</location>
        <topology evidence="1">Multi-pass membrane protein</topology>
    </subcellularLocation>
</comment>
<evidence type="ECO:0000256" key="3">
    <source>
        <dbReference type="ARBA" id="ARBA00022989"/>
    </source>
</evidence>
<feature type="transmembrane region" description="Helical" evidence="5">
    <location>
        <begin position="83"/>
        <end position="102"/>
    </location>
</feature>
<evidence type="ECO:0000256" key="5">
    <source>
        <dbReference type="SAM" id="Phobius"/>
    </source>
</evidence>
<name>A0A1C6UKA2_9ACTN</name>
<keyword evidence="8" id="KW-1185">Reference proteome</keyword>
<feature type="transmembrane region" description="Helical" evidence="5">
    <location>
        <begin position="60"/>
        <end position="76"/>
    </location>
</feature>
<dbReference type="Proteomes" id="UP000199696">
    <property type="component" value="Unassembled WGS sequence"/>
</dbReference>
<keyword evidence="3 5" id="KW-1133">Transmembrane helix</keyword>
<evidence type="ECO:0000313" key="8">
    <source>
        <dbReference type="Proteomes" id="UP000199696"/>
    </source>
</evidence>
<feature type="domain" description="Integral membrane bound transporter" evidence="6">
    <location>
        <begin position="45"/>
        <end position="167"/>
    </location>
</feature>
<organism evidence="7 8">
    <name type="scientific">Micromonospora eburnea</name>
    <dbReference type="NCBI Taxonomy" id="227316"/>
    <lineage>
        <taxon>Bacteria</taxon>
        <taxon>Bacillati</taxon>
        <taxon>Actinomycetota</taxon>
        <taxon>Actinomycetes</taxon>
        <taxon>Micromonosporales</taxon>
        <taxon>Micromonosporaceae</taxon>
        <taxon>Micromonospora</taxon>
    </lineage>
</organism>
<keyword evidence="4 5" id="KW-0472">Membrane</keyword>
<dbReference type="OrthoDB" id="5198202at2"/>
<proteinExistence type="predicted"/>
<dbReference type="RefSeq" id="WP_091118495.1">
    <property type="nucleotide sequence ID" value="NZ_FMHY01000002.1"/>
</dbReference>
<evidence type="ECO:0000313" key="7">
    <source>
        <dbReference type="EMBL" id="SCL54490.1"/>
    </source>
</evidence>
<evidence type="ECO:0000259" key="6">
    <source>
        <dbReference type="Pfam" id="PF13515"/>
    </source>
</evidence>
<keyword evidence="2 5" id="KW-0812">Transmembrane</keyword>
<gene>
    <name evidence="7" type="ORF">GA0070604_3007</name>
</gene>
<feature type="transmembrane region" description="Helical" evidence="5">
    <location>
        <begin position="155"/>
        <end position="174"/>
    </location>
</feature>
<dbReference type="AlphaFoldDB" id="A0A1C6UKA2"/>
<sequence>MPSDRLRSVARPVRGRAVGTGRDIRRRLQAYLIVAVQAGLAAALSWFVAREVLGNPEPTFAPAAAVGVIAAALGNRARRTIELVLGVVLGITVGDLLILLVGTGPWQTAAIVFLAVSAAAAVRGTGALMTQAGGTAVLIATLTPTAPGLELPRTINALVGGVVGMFVVLVLAPLNPLRTVRRVAGPALDLFSRQITAAAEALARGDARRAEEVLDRMRETNAELARVDEAINAAHEVVRLSPVRWRGRRRLAAYRLGTEHMDRAFRNSRTLVRRIGTTLRSGENVPADLPAAVELFGEAVRLLHREFLAAKEPVQARERVLAAVRHAGAACRQDIGFSGTIVVAQLRTVANDLLRATGVSHGEARRLVRQAARPQPGAA</sequence>
<feature type="transmembrane region" description="Helical" evidence="5">
    <location>
        <begin position="30"/>
        <end position="48"/>
    </location>
</feature>